<dbReference type="AlphaFoldDB" id="A0A7L9FID8"/>
<dbReference type="RefSeq" id="WP_192819373.1">
    <property type="nucleotide sequence ID" value="NZ_CP062310.1"/>
</dbReference>
<evidence type="ECO:0000256" key="10">
    <source>
        <dbReference type="ARBA" id="ARBA00022917"/>
    </source>
</evidence>
<keyword evidence="8" id="KW-0067">ATP-binding</keyword>
<comment type="subcellular location">
    <subcellularLocation>
        <location evidence="1">Cytoplasm</location>
    </subcellularLocation>
</comment>
<dbReference type="InterPro" id="IPR002319">
    <property type="entry name" value="Phenylalanyl-tRNA_Synthase"/>
</dbReference>
<dbReference type="InterPro" id="IPR045864">
    <property type="entry name" value="aa-tRNA-synth_II/BPL/LPL"/>
</dbReference>
<evidence type="ECO:0000313" key="13">
    <source>
        <dbReference type="EMBL" id="QOJ79401.1"/>
    </source>
</evidence>
<reference evidence="13 14" key="1">
    <citation type="submission" date="2020-10" db="EMBL/GenBank/DDBJ databases">
        <title>Thermofilum lucidum 3507LT sp. nov. a novel member of Thermofilaceae family isolated from Chile hot spring, and proposal of description order Thermofilales.</title>
        <authorList>
            <person name="Zayulina K.S."/>
            <person name="Elcheninov A.G."/>
            <person name="Toshchakov S.V."/>
            <person name="Kublanov I.V."/>
        </authorList>
    </citation>
    <scope>NUCLEOTIDE SEQUENCE [LARGE SCALE GENOMIC DNA]</scope>
    <source>
        <strain evidence="13 14">3507LT</strain>
    </source>
</reference>
<organism evidence="13 14">
    <name type="scientific">Infirmifilum lucidum</name>
    <dbReference type="NCBI Taxonomy" id="2776706"/>
    <lineage>
        <taxon>Archaea</taxon>
        <taxon>Thermoproteota</taxon>
        <taxon>Thermoprotei</taxon>
        <taxon>Thermofilales</taxon>
        <taxon>Thermofilaceae</taxon>
        <taxon>Infirmifilum</taxon>
    </lineage>
</organism>
<comment type="similarity">
    <text evidence="2">Belongs to the class-II aminoacyl-tRNA synthetase family. Phe-tRNA synthetase alpha subunit type 2 subfamily.</text>
</comment>
<evidence type="ECO:0000256" key="4">
    <source>
        <dbReference type="ARBA" id="ARBA00022490"/>
    </source>
</evidence>
<dbReference type="GO" id="GO:0046872">
    <property type="term" value="F:metal ion binding"/>
    <property type="evidence" value="ECO:0007669"/>
    <property type="project" value="UniProtKB-KW"/>
</dbReference>
<dbReference type="InterPro" id="IPR004529">
    <property type="entry name" value="Phe-tRNA-synth_IIc_asu"/>
</dbReference>
<dbReference type="Gene3D" id="3.30.930.10">
    <property type="entry name" value="Bira Bifunctional Protein, Domain 2"/>
    <property type="match status" value="1"/>
</dbReference>
<evidence type="ECO:0000256" key="9">
    <source>
        <dbReference type="ARBA" id="ARBA00022842"/>
    </source>
</evidence>
<evidence type="ECO:0000256" key="5">
    <source>
        <dbReference type="ARBA" id="ARBA00022598"/>
    </source>
</evidence>
<sequence length="517" mass="58035">MDSLRGAHGAPILEKVFLPERQKRLVEAVLRGVDDVDVLASVLGVRREDIMRDLEELKAKGLLEVERAEEVLYVLTKEGERCLAEGLPEEKVLGILKARGELPKTDLLALGARSGVSEGEVELGLMQLAAAKAVSFKSGVVSLVDASRAQELVERNRSALRLVAQGSQPDSDVANALRRRGLIEARKRARLRAGPTARLLELWDKGLVLEARVVTELTPELVVSGAWREAVFKPFDLSAEPPRVLLGRKHPYLEFLDWLREILVEMGFEEMKGPHVELELWNFDALFQAQDHPAREIHDTYFVKGGIQGSFHDEELLRRIAAVHESGGGTGSRGWGYKWNPSRALRLILRTQTTAVSARTLYQRGPGEYMCFSLDRVFRPENLDAKHSMEFYQLEGIIVGQHVTFRNLLGFFDEMARRLGLGRVKVKPAYFPFTEPSVEGFIKHEKLGWIEVFPGGMFRPEMLSALGVKDVNVAAWGIGIDRIAMAVLGIDDIRLLFTQDLEFIRRTPRPIPLSLLR</sequence>
<dbReference type="InterPro" id="IPR006195">
    <property type="entry name" value="aa-tRNA-synth_II"/>
</dbReference>
<evidence type="ECO:0000256" key="3">
    <source>
        <dbReference type="ARBA" id="ARBA00012814"/>
    </source>
</evidence>
<keyword evidence="9" id="KW-0460">Magnesium</keyword>
<keyword evidence="6" id="KW-0479">Metal-binding</keyword>
<keyword evidence="10" id="KW-0648">Protein biosynthesis</keyword>
<dbReference type="GO" id="GO:0005524">
    <property type="term" value="F:ATP binding"/>
    <property type="evidence" value="ECO:0007669"/>
    <property type="project" value="UniProtKB-KW"/>
</dbReference>
<keyword evidence="5 13" id="KW-0436">Ligase</keyword>
<dbReference type="FunCoup" id="A0A7L9FID8">
    <property type="interactions" value="219"/>
</dbReference>
<evidence type="ECO:0000256" key="11">
    <source>
        <dbReference type="ARBA" id="ARBA00023146"/>
    </source>
</evidence>
<dbReference type="Gene3D" id="1.10.10.10">
    <property type="entry name" value="Winged helix-like DNA-binding domain superfamily/Winged helix DNA-binding domain"/>
    <property type="match status" value="1"/>
</dbReference>
<dbReference type="InParanoid" id="A0A7L9FID8"/>
<dbReference type="PROSITE" id="PS50862">
    <property type="entry name" value="AA_TRNA_LIGASE_II"/>
    <property type="match status" value="1"/>
</dbReference>
<keyword evidence="11" id="KW-0030">Aminoacyl-tRNA synthetase</keyword>
<evidence type="ECO:0000256" key="1">
    <source>
        <dbReference type="ARBA" id="ARBA00004496"/>
    </source>
</evidence>
<evidence type="ECO:0000256" key="7">
    <source>
        <dbReference type="ARBA" id="ARBA00022741"/>
    </source>
</evidence>
<dbReference type="GO" id="GO:0005737">
    <property type="term" value="C:cytoplasm"/>
    <property type="evidence" value="ECO:0007669"/>
    <property type="project" value="UniProtKB-SubCell"/>
</dbReference>
<proteinExistence type="inferred from homology"/>
<dbReference type="KEGG" id="thel:IG193_02765"/>
<evidence type="ECO:0000256" key="6">
    <source>
        <dbReference type="ARBA" id="ARBA00022723"/>
    </source>
</evidence>
<dbReference type="InterPro" id="IPR036388">
    <property type="entry name" value="WH-like_DNA-bd_sf"/>
</dbReference>
<name>A0A7L9FID8_9CREN</name>
<dbReference type="EMBL" id="CP062310">
    <property type="protein sequence ID" value="QOJ79401.1"/>
    <property type="molecule type" value="Genomic_DNA"/>
</dbReference>
<dbReference type="GO" id="GO:0004826">
    <property type="term" value="F:phenylalanine-tRNA ligase activity"/>
    <property type="evidence" value="ECO:0007669"/>
    <property type="project" value="UniProtKB-EC"/>
</dbReference>
<evidence type="ECO:0000313" key="14">
    <source>
        <dbReference type="Proteomes" id="UP000594121"/>
    </source>
</evidence>
<dbReference type="PANTHER" id="PTHR11538">
    <property type="entry name" value="PHENYLALANYL-TRNA SYNTHETASE"/>
    <property type="match status" value="1"/>
</dbReference>
<dbReference type="NCBIfam" id="TIGR00468">
    <property type="entry name" value="pheS"/>
    <property type="match status" value="1"/>
</dbReference>
<accession>A0A7L9FID8</accession>
<dbReference type="Pfam" id="PF01409">
    <property type="entry name" value="tRNA-synt_2d"/>
    <property type="match status" value="1"/>
</dbReference>
<dbReference type="SUPFAM" id="SSF55681">
    <property type="entry name" value="Class II aaRS and biotin synthetases"/>
    <property type="match status" value="1"/>
</dbReference>
<keyword evidence="4" id="KW-0963">Cytoplasm</keyword>
<dbReference type="EC" id="6.1.1.20" evidence="3"/>
<protein>
    <recommendedName>
        <fullName evidence="3">phenylalanine--tRNA ligase</fullName>
        <ecNumber evidence="3">6.1.1.20</ecNumber>
    </recommendedName>
</protein>
<dbReference type="Proteomes" id="UP000594121">
    <property type="component" value="Chromosome"/>
</dbReference>
<evidence type="ECO:0000256" key="2">
    <source>
        <dbReference type="ARBA" id="ARBA00006703"/>
    </source>
</evidence>
<keyword evidence="7" id="KW-0547">Nucleotide-binding</keyword>
<dbReference type="CDD" id="cd00496">
    <property type="entry name" value="PheRS_alpha_core"/>
    <property type="match status" value="1"/>
</dbReference>
<keyword evidence="14" id="KW-1185">Reference proteome</keyword>
<dbReference type="NCBIfam" id="NF003210">
    <property type="entry name" value="PRK04172.1"/>
    <property type="match status" value="1"/>
</dbReference>
<dbReference type="GO" id="GO:0006432">
    <property type="term" value="P:phenylalanyl-tRNA aminoacylation"/>
    <property type="evidence" value="ECO:0007669"/>
    <property type="project" value="InterPro"/>
</dbReference>
<gene>
    <name evidence="13" type="ORF">IG193_02765</name>
</gene>
<dbReference type="GO" id="GO:0000049">
    <property type="term" value="F:tRNA binding"/>
    <property type="evidence" value="ECO:0007669"/>
    <property type="project" value="InterPro"/>
</dbReference>
<dbReference type="PANTHER" id="PTHR11538:SF40">
    <property type="entry name" value="PHENYLALANINE--TRNA LIGASE ALPHA SUBUNIT"/>
    <property type="match status" value="1"/>
</dbReference>
<feature type="domain" description="Aminoacyl-transfer RNA synthetases class-II family profile" evidence="12">
    <location>
        <begin position="259"/>
        <end position="508"/>
    </location>
</feature>
<evidence type="ECO:0000259" key="12">
    <source>
        <dbReference type="PROSITE" id="PS50862"/>
    </source>
</evidence>
<dbReference type="GeneID" id="59148783"/>
<evidence type="ECO:0000256" key="8">
    <source>
        <dbReference type="ARBA" id="ARBA00022840"/>
    </source>
</evidence>